<reference evidence="1" key="1">
    <citation type="submission" date="2023-03" db="EMBL/GenBank/DDBJ databases">
        <authorList>
            <person name="Steffen K."/>
            <person name="Cardenas P."/>
        </authorList>
    </citation>
    <scope>NUCLEOTIDE SEQUENCE</scope>
</reference>
<gene>
    <name evidence="1" type="ORF">GBAR_LOCUS1966</name>
</gene>
<dbReference type="Proteomes" id="UP001174909">
    <property type="component" value="Unassembled WGS sequence"/>
</dbReference>
<keyword evidence="2" id="KW-1185">Reference proteome</keyword>
<proteinExistence type="predicted"/>
<comment type="caution">
    <text evidence="1">The sequence shown here is derived from an EMBL/GenBank/DDBJ whole genome shotgun (WGS) entry which is preliminary data.</text>
</comment>
<evidence type="ECO:0000313" key="1">
    <source>
        <dbReference type="EMBL" id="CAI7996809.1"/>
    </source>
</evidence>
<organism evidence="1 2">
    <name type="scientific">Geodia barretti</name>
    <name type="common">Barrett's horny sponge</name>
    <dbReference type="NCBI Taxonomy" id="519541"/>
    <lineage>
        <taxon>Eukaryota</taxon>
        <taxon>Metazoa</taxon>
        <taxon>Porifera</taxon>
        <taxon>Demospongiae</taxon>
        <taxon>Heteroscleromorpha</taxon>
        <taxon>Tetractinellida</taxon>
        <taxon>Astrophorina</taxon>
        <taxon>Geodiidae</taxon>
        <taxon>Geodia</taxon>
    </lineage>
</organism>
<name>A0AA35QZN6_GEOBA</name>
<dbReference type="AlphaFoldDB" id="A0AA35QZN6"/>
<sequence length="39" mass="4417">MSEASLPSRRINRHTQVSVPCQCRSCTNISYRVVPHSIC</sequence>
<evidence type="ECO:0000313" key="2">
    <source>
        <dbReference type="Proteomes" id="UP001174909"/>
    </source>
</evidence>
<accession>A0AA35QZN6</accession>
<protein>
    <submittedName>
        <fullName evidence="1">Uncharacterized protein</fullName>
    </submittedName>
</protein>
<dbReference type="EMBL" id="CASHTH010000280">
    <property type="protein sequence ID" value="CAI7996809.1"/>
    <property type="molecule type" value="Genomic_DNA"/>
</dbReference>